<dbReference type="Proteomes" id="UP000054988">
    <property type="component" value="Unassembled WGS sequence"/>
</dbReference>
<name>A0A0W0EXX0_MONRR</name>
<feature type="transmembrane region" description="Helical" evidence="1">
    <location>
        <begin position="85"/>
        <end position="110"/>
    </location>
</feature>
<reference evidence="2 3" key="1">
    <citation type="submission" date="2015-12" db="EMBL/GenBank/DDBJ databases">
        <title>Draft genome sequence of Moniliophthora roreri, the causal agent of frosty pod rot of cacao.</title>
        <authorList>
            <person name="Aime M.C."/>
            <person name="Diaz-Valderrama J.R."/>
            <person name="Kijpornyongpan T."/>
            <person name="Phillips-Mora W."/>
        </authorList>
    </citation>
    <scope>NUCLEOTIDE SEQUENCE [LARGE SCALE GENOMIC DNA]</scope>
    <source>
        <strain evidence="2 3">MCA 2952</strain>
    </source>
</reference>
<organism evidence="2 3">
    <name type="scientific">Moniliophthora roreri</name>
    <name type="common">Frosty pod rot fungus</name>
    <name type="synonym">Monilia roreri</name>
    <dbReference type="NCBI Taxonomy" id="221103"/>
    <lineage>
        <taxon>Eukaryota</taxon>
        <taxon>Fungi</taxon>
        <taxon>Dikarya</taxon>
        <taxon>Basidiomycota</taxon>
        <taxon>Agaricomycotina</taxon>
        <taxon>Agaricomycetes</taxon>
        <taxon>Agaricomycetidae</taxon>
        <taxon>Agaricales</taxon>
        <taxon>Marasmiineae</taxon>
        <taxon>Marasmiaceae</taxon>
        <taxon>Moniliophthora</taxon>
    </lineage>
</organism>
<feature type="transmembrane region" description="Helical" evidence="1">
    <location>
        <begin position="620"/>
        <end position="643"/>
    </location>
</feature>
<protein>
    <submittedName>
        <fullName evidence="2">Uncharacterized protein</fullName>
    </submittedName>
</protein>
<proteinExistence type="predicted"/>
<feature type="transmembrane region" description="Helical" evidence="1">
    <location>
        <begin position="12"/>
        <end position="36"/>
    </location>
</feature>
<keyword evidence="1" id="KW-0812">Transmembrane</keyword>
<comment type="caution">
    <text evidence="2">The sequence shown here is derived from an EMBL/GenBank/DDBJ whole genome shotgun (WGS) entry which is preliminary data.</text>
</comment>
<evidence type="ECO:0000313" key="3">
    <source>
        <dbReference type="Proteomes" id="UP000054988"/>
    </source>
</evidence>
<keyword evidence="1" id="KW-0472">Membrane</keyword>
<sequence>MFLTSALTVGQLTFILRACIQVLSYGGTFFMGYIILASAPRIAPLRTHDTINRIVGRETAMKEMSKWIINVFRGQNGMVAAKPSLVLAMTLLSVYSILVALTDIGFLGFYTCNQPYTFLDRPASVNGPDSAQAMIRAALANGTDPSTIRSFRCDSLAATEELGDVSLGSNFTIRPCSSWRNSTFADPSTFAGINTTDSDMLLPRNLRPQTKRIGDFYLNTYRTSFGASLTLNTTIRNGIVVEPHETGLKVFFGVPSLRPHQSVTLEKTMALEVEVGCMSVGIFSSHDPDYTQSHGYDYFAETSDWRIYVGPDNLRDVLSRTTDRIREYYSPLFNTSSEDGYRIINATLFVQYTESPSISSFSFLLLNGSHFGDSFPGANIEIIRNCTEQLWTQLQLDEAMSEPGSGWSPPMCQSVMLTDMVSQEGTVWQRAARMVCAASAQVNMVSGTVSVSGEEQVSLNLTRLPSNLNQLRADFYNIIPEGTLPPSPLIPNGTIYEMYDPIIRYTLVDNPSGPTSHFIRSEDAFSNKHEGAGSAGNVLARVVPAMFDISELGTHSHLLDQLSLNEAGLRPKSATRWFGQTGASFILNSLVYNGWVAEASPAIVVSDTAGPIGTCYKSTYAVGFIPLFAAAFVIAFWMLFLLIAHGLSGVRRVGENYGGLKPNWNVICPNADALLIWESGPSPHLRLVSPGQAIIYDAASSTAAEHLNSRSEFMPEKGETTM</sequence>
<keyword evidence="1" id="KW-1133">Transmembrane helix</keyword>
<evidence type="ECO:0000313" key="2">
    <source>
        <dbReference type="EMBL" id="KTB28902.1"/>
    </source>
</evidence>
<evidence type="ECO:0000256" key="1">
    <source>
        <dbReference type="SAM" id="Phobius"/>
    </source>
</evidence>
<gene>
    <name evidence="2" type="ORF">WG66_18606</name>
</gene>
<dbReference type="AlphaFoldDB" id="A0A0W0EXX0"/>
<dbReference type="EMBL" id="LATX01002462">
    <property type="protein sequence ID" value="KTB28902.1"/>
    <property type="molecule type" value="Genomic_DNA"/>
</dbReference>
<accession>A0A0W0EXX0</accession>